<dbReference type="Proteomes" id="UP001142292">
    <property type="component" value="Unassembled WGS sequence"/>
</dbReference>
<dbReference type="InterPro" id="IPR035994">
    <property type="entry name" value="Nucleoside_phosphorylase_sf"/>
</dbReference>
<dbReference type="SUPFAM" id="SSF53167">
    <property type="entry name" value="Purine and uridine phosphorylases"/>
    <property type="match status" value="1"/>
</dbReference>
<accession>A0ABQ5T193</accession>
<protein>
    <recommendedName>
        <fullName evidence="1">Nucleoside phosphorylase domain-containing protein</fullName>
    </recommendedName>
</protein>
<sequence>MSVLVVSATKAEAAHVPSGFKVVITGIGKVAAASAVSRVLAADKTIQQVVNIGSCGALRDGQAGLIEVGTVLNHDFSSAAIRALGYDVEDALTVGDSDIVCATGDLFVADADVRSGLAERAHLVDMEAYAVAWAAREAGVPARIVKHVSDNADESALEWVNVVDRSARDLGEWLADNVD</sequence>
<proteinExistence type="predicted"/>
<evidence type="ECO:0000313" key="3">
    <source>
        <dbReference type="Proteomes" id="UP001142292"/>
    </source>
</evidence>
<name>A0ABQ5T193_9ACTN</name>
<organism evidence="2 3">
    <name type="scientific">Nocardioides luteus</name>
    <dbReference type="NCBI Taxonomy" id="1844"/>
    <lineage>
        <taxon>Bacteria</taxon>
        <taxon>Bacillati</taxon>
        <taxon>Actinomycetota</taxon>
        <taxon>Actinomycetes</taxon>
        <taxon>Propionibacteriales</taxon>
        <taxon>Nocardioidaceae</taxon>
        <taxon>Nocardioides</taxon>
    </lineage>
</organism>
<feature type="domain" description="Nucleoside phosphorylase" evidence="1">
    <location>
        <begin position="22"/>
        <end position="170"/>
    </location>
</feature>
<dbReference type="NCBIfam" id="NF004168">
    <property type="entry name" value="PRK05634.1"/>
    <property type="match status" value="1"/>
</dbReference>
<evidence type="ECO:0000313" key="2">
    <source>
        <dbReference type="EMBL" id="GLJ69254.1"/>
    </source>
</evidence>
<dbReference type="Gene3D" id="3.40.50.1580">
    <property type="entry name" value="Nucleoside phosphorylase domain"/>
    <property type="match status" value="1"/>
</dbReference>
<reference evidence="2" key="1">
    <citation type="journal article" date="2014" name="Int. J. Syst. Evol. Microbiol.">
        <title>Complete genome of a new Firmicutes species belonging to the dominant human colonic microbiota ('Ruminococcus bicirculans') reveals two chromosomes and a selective capacity to utilize plant glucans.</title>
        <authorList>
            <consortium name="NISC Comparative Sequencing Program"/>
            <person name="Wegmann U."/>
            <person name="Louis P."/>
            <person name="Goesmann A."/>
            <person name="Henrissat B."/>
            <person name="Duncan S.H."/>
            <person name="Flint H.J."/>
        </authorList>
    </citation>
    <scope>NUCLEOTIDE SEQUENCE</scope>
    <source>
        <strain evidence="2">VKM Ac-1246</strain>
    </source>
</reference>
<dbReference type="PANTHER" id="PTHR46832:SF1">
    <property type="entry name" value="5'-METHYLTHIOADENOSINE_S-ADENOSYLHOMOCYSTEINE NUCLEOSIDASE"/>
    <property type="match status" value="1"/>
</dbReference>
<dbReference type="EMBL" id="BSEL01000007">
    <property type="protein sequence ID" value="GLJ69254.1"/>
    <property type="molecule type" value="Genomic_DNA"/>
</dbReference>
<dbReference type="Pfam" id="PF01048">
    <property type="entry name" value="PNP_UDP_1"/>
    <property type="match status" value="1"/>
</dbReference>
<dbReference type="PANTHER" id="PTHR46832">
    <property type="entry name" value="5'-METHYLTHIOADENOSINE/S-ADENOSYLHOMOCYSTEINE NUCLEOSIDASE"/>
    <property type="match status" value="1"/>
</dbReference>
<comment type="caution">
    <text evidence="2">The sequence shown here is derived from an EMBL/GenBank/DDBJ whole genome shotgun (WGS) entry which is preliminary data.</text>
</comment>
<dbReference type="InterPro" id="IPR000845">
    <property type="entry name" value="Nucleoside_phosphorylase_d"/>
</dbReference>
<reference evidence="2" key="2">
    <citation type="submission" date="2023-01" db="EMBL/GenBank/DDBJ databases">
        <authorList>
            <person name="Sun Q."/>
            <person name="Evtushenko L."/>
        </authorList>
    </citation>
    <scope>NUCLEOTIDE SEQUENCE</scope>
    <source>
        <strain evidence="2">VKM Ac-1246</strain>
    </source>
</reference>
<keyword evidence="3" id="KW-1185">Reference proteome</keyword>
<evidence type="ECO:0000259" key="1">
    <source>
        <dbReference type="Pfam" id="PF01048"/>
    </source>
</evidence>
<gene>
    <name evidence="2" type="ORF">GCM10017579_32900</name>
</gene>
<dbReference type="RefSeq" id="WP_189116423.1">
    <property type="nucleotide sequence ID" value="NZ_BMRK01000001.1"/>
</dbReference>